<sequence length="152" mass="17062">TLRRTATAKPCTASRSPIQHRSPEALEPKWWIADLVCELLVNSLLRYSELGMIPSVKGKSDGMLVHSVNRRCRADRGTMTFSDSPIKYRSKASLASGHCLVPVCIGGSRIGTENLLPCRRYTLVRLSFCFTSARHWRFANSSCDLPVFRRCC</sequence>
<reference evidence="2 3" key="1">
    <citation type="journal article" date="2021" name="BMC Genomics">
        <title>Datura genome reveals duplications of psychoactive alkaloid biosynthetic genes and high mutation rate following tissue culture.</title>
        <authorList>
            <person name="Rajewski A."/>
            <person name="Carter-House D."/>
            <person name="Stajich J."/>
            <person name="Litt A."/>
        </authorList>
    </citation>
    <scope>NUCLEOTIDE SEQUENCE [LARGE SCALE GENOMIC DNA]</scope>
    <source>
        <strain evidence="2">AR-01</strain>
    </source>
</reference>
<evidence type="ECO:0000256" key="1">
    <source>
        <dbReference type="SAM" id="MobiDB-lite"/>
    </source>
</evidence>
<organism evidence="2 3">
    <name type="scientific">Datura stramonium</name>
    <name type="common">Jimsonweed</name>
    <name type="synonym">Common thornapple</name>
    <dbReference type="NCBI Taxonomy" id="4076"/>
    <lineage>
        <taxon>Eukaryota</taxon>
        <taxon>Viridiplantae</taxon>
        <taxon>Streptophyta</taxon>
        <taxon>Embryophyta</taxon>
        <taxon>Tracheophyta</taxon>
        <taxon>Spermatophyta</taxon>
        <taxon>Magnoliopsida</taxon>
        <taxon>eudicotyledons</taxon>
        <taxon>Gunneridae</taxon>
        <taxon>Pentapetalae</taxon>
        <taxon>asterids</taxon>
        <taxon>lamiids</taxon>
        <taxon>Solanales</taxon>
        <taxon>Solanaceae</taxon>
        <taxon>Solanoideae</taxon>
        <taxon>Datureae</taxon>
        <taxon>Datura</taxon>
    </lineage>
</organism>
<evidence type="ECO:0000313" key="3">
    <source>
        <dbReference type="Proteomes" id="UP000823775"/>
    </source>
</evidence>
<name>A0ABS8WNF9_DATST</name>
<feature type="non-terminal residue" evidence="2">
    <location>
        <position position="1"/>
    </location>
</feature>
<keyword evidence="3" id="KW-1185">Reference proteome</keyword>
<protein>
    <submittedName>
        <fullName evidence="2">Uncharacterized protein</fullName>
    </submittedName>
</protein>
<proteinExistence type="predicted"/>
<feature type="region of interest" description="Disordered" evidence="1">
    <location>
        <begin position="1"/>
        <end position="20"/>
    </location>
</feature>
<dbReference type="Proteomes" id="UP000823775">
    <property type="component" value="Unassembled WGS sequence"/>
</dbReference>
<accession>A0ABS8WNF9</accession>
<evidence type="ECO:0000313" key="2">
    <source>
        <dbReference type="EMBL" id="MCE3051612.1"/>
    </source>
</evidence>
<dbReference type="EMBL" id="JACEIK010008771">
    <property type="protein sequence ID" value="MCE3051612.1"/>
    <property type="molecule type" value="Genomic_DNA"/>
</dbReference>
<comment type="caution">
    <text evidence="2">The sequence shown here is derived from an EMBL/GenBank/DDBJ whole genome shotgun (WGS) entry which is preliminary data.</text>
</comment>
<feature type="non-terminal residue" evidence="2">
    <location>
        <position position="152"/>
    </location>
</feature>
<gene>
    <name evidence="2" type="ORF">HAX54_050332</name>
</gene>